<feature type="transmembrane region" description="Helical" evidence="1">
    <location>
        <begin position="6"/>
        <end position="24"/>
    </location>
</feature>
<evidence type="ECO:0000313" key="2">
    <source>
        <dbReference type="EMBL" id="MFC4555845.1"/>
    </source>
</evidence>
<dbReference type="Proteomes" id="UP001595955">
    <property type="component" value="Unassembled WGS sequence"/>
</dbReference>
<comment type="caution">
    <text evidence="2">The sequence shown here is derived from an EMBL/GenBank/DDBJ whole genome shotgun (WGS) entry which is preliminary data.</text>
</comment>
<keyword evidence="1" id="KW-0472">Membrane</keyword>
<protein>
    <recommendedName>
        <fullName evidence="4">Integral membrane protein</fullName>
    </recommendedName>
</protein>
<dbReference type="RefSeq" id="WP_122824250.1">
    <property type="nucleotide sequence ID" value="NZ_CP033325.1"/>
</dbReference>
<evidence type="ECO:0008006" key="4">
    <source>
        <dbReference type="Google" id="ProtNLM"/>
    </source>
</evidence>
<keyword evidence="1" id="KW-1133">Transmembrane helix</keyword>
<reference evidence="3" key="1">
    <citation type="journal article" date="2019" name="Int. J. Syst. Evol. Microbiol.">
        <title>The Global Catalogue of Microorganisms (GCM) 10K type strain sequencing project: providing services to taxonomists for standard genome sequencing and annotation.</title>
        <authorList>
            <consortium name="The Broad Institute Genomics Platform"/>
            <consortium name="The Broad Institute Genome Sequencing Center for Infectious Disease"/>
            <person name="Wu L."/>
            <person name="Ma J."/>
        </authorList>
    </citation>
    <scope>NUCLEOTIDE SEQUENCE [LARGE SCALE GENOMIC DNA]</scope>
    <source>
        <strain evidence="3">JCM 3369</strain>
    </source>
</reference>
<dbReference type="EMBL" id="JBHSGF010000007">
    <property type="protein sequence ID" value="MFC4555845.1"/>
    <property type="molecule type" value="Genomic_DNA"/>
</dbReference>
<organism evidence="2 3">
    <name type="scientific">Georgenia faecalis</name>
    <dbReference type="NCBI Taxonomy" id="2483799"/>
    <lineage>
        <taxon>Bacteria</taxon>
        <taxon>Bacillati</taxon>
        <taxon>Actinomycetota</taxon>
        <taxon>Actinomycetes</taxon>
        <taxon>Micrococcales</taxon>
        <taxon>Bogoriellaceae</taxon>
        <taxon>Georgenia</taxon>
    </lineage>
</organism>
<keyword evidence="1" id="KW-0812">Transmembrane</keyword>
<name>A0ABV9DAY7_9MICO</name>
<feature type="transmembrane region" description="Helical" evidence="1">
    <location>
        <begin position="36"/>
        <end position="55"/>
    </location>
</feature>
<evidence type="ECO:0000256" key="1">
    <source>
        <dbReference type="SAM" id="Phobius"/>
    </source>
</evidence>
<proteinExistence type="predicted"/>
<sequence>MLAAVVAVAGLAGVLALWAALFAVRDRAVILRQLIAGGVVEAAILVQMVVAGIGQAGGHPVADPWTLWGYLVVALMVLPLAAAWALADRTRWSSVVLVVAAFTVAVMELRVWQVWSA</sequence>
<gene>
    <name evidence="2" type="ORF">ACFO3F_11355</name>
</gene>
<feature type="transmembrane region" description="Helical" evidence="1">
    <location>
        <begin position="67"/>
        <end position="87"/>
    </location>
</feature>
<feature type="transmembrane region" description="Helical" evidence="1">
    <location>
        <begin position="94"/>
        <end position="115"/>
    </location>
</feature>
<accession>A0ABV9DAY7</accession>
<keyword evidence="3" id="KW-1185">Reference proteome</keyword>
<evidence type="ECO:0000313" key="3">
    <source>
        <dbReference type="Proteomes" id="UP001595955"/>
    </source>
</evidence>